<evidence type="ECO:0000313" key="3">
    <source>
        <dbReference type="EMBL" id="MBA4544537.1"/>
    </source>
</evidence>
<proteinExistence type="predicted"/>
<organism evidence="3 4">
    <name type="scientific">Thermoactinomyces daqus</name>
    <dbReference type="NCBI Taxonomy" id="1329516"/>
    <lineage>
        <taxon>Bacteria</taxon>
        <taxon>Bacillati</taxon>
        <taxon>Bacillota</taxon>
        <taxon>Bacilli</taxon>
        <taxon>Bacillales</taxon>
        <taxon>Thermoactinomycetaceae</taxon>
        <taxon>Thermoactinomyces</taxon>
    </lineage>
</organism>
<dbReference type="RefSeq" id="WP_160173904.1">
    <property type="nucleotide sequence ID" value="NZ_JACEIP010000045.1"/>
</dbReference>
<evidence type="ECO:0000256" key="2">
    <source>
        <dbReference type="SAM" id="Phobius"/>
    </source>
</evidence>
<gene>
    <name evidence="3" type="ORF">H1164_17040</name>
</gene>
<feature type="transmembrane region" description="Helical" evidence="2">
    <location>
        <begin position="6"/>
        <end position="22"/>
    </location>
</feature>
<keyword evidence="2" id="KW-1133">Transmembrane helix</keyword>
<comment type="caution">
    <text evidence="3">The sequence shown here is derived from an EMBL/GenBank/DDBJ whole genome shotgun (WGS) entry which is preliminary data.</text>
</comment>
<accession>A0A7W1XDG4</accession>
<keyword evidence="2" id="KW-0472">Membrane</keyword>
<keyword evidence="2" id="KW-0812">Transmembrane</keyword>
<protein>
    <submittedName>
        <fullName evidence="3">Uncharacterized protein</fullName>
    </submittedName>
</protein>
<dbReference type="EMBL" id="JACEIP010000045">
    <property type="protein sequence ID" value="MBA4544537.1"/>
    <property type="molecule type" value="Genomic_DNA"/>
</dbReference>
<evidence type="ECO:0000256" key="1">
    <source>
        <dbReference type="SAM" id="MobiDB-lite"/>
    </source>
</evidence>
<keyword evidence="4" id="KW-1185">Reference proteome</keyword>
<dbReference type="AlphaFoldDB" id="A0A7W1XDG4"/>
<feature type="region of interest" description="Disordered" evidence="1">
    <location>
        <begin position="26"/>
        <end position="45"/>
    </location>
</feature>
<evidence type="ECO:0000313" key="4">
    <source>
        <dbReference type="Proteomes" id="UP000530514"/>
    </source>
</evidence>
<dbReference type="Proteomes" id="UP000530514">
    <property type="component" value="Unassembled WGS sequence"/>
</dbReference>
<name>A0A7W1XDG4_9BACL</name>
<reference evidence="3 4" key="1">
    <citation type="submission" date="2020-07" db="EMBL/GenBank/DDBJ databases">
        <authorList>
            <person name="Feng H."/>
        </authorList>
    </citation>
    <scope>NUCLEOTIDE SEQUENCE [LARGE SCALE GENOMIC DNA]</scope>
    <source>
        <strain evidence="4">s-11</strain>
    </source>
</reference>
<sequence>MIWYLIFTVFVAALGAFTFWLRKKEKVKDQAPTNKPYTEEDEIED</sequence>